<dbReference type="EMBL" id="UINC01000915">
    <property type="protein sequence ID" value="SUZ63391.1"/>
    <property type="molecule type" value="Genomic_DNA"/>
</dbReference>
<protein>
    <recommendedName>
        <fullName evidence="2">PhoU domain-containing protein</fullName>
    </recommendedName>
</protein>
<organism evidence="1">
    <name type="scientific">marine metagenome</name>
    <dbReference type="NCBI Taxonomy" id="408172"/>
    <lineage>
        <taxon>unclassified sequences</taxon>
        <taxon>metagenomes</taxon>
        <taxon>ecological metagenomes</taxon>
    </lineage>
</organism>
<proteinExistence type="predicted"/>
<evidence type="ECO:0000313" key="1">
    <source>
        <dbReference type="EMBL" id="SUZ63391.1"/>
    </source>
</evidence>
<gene>
    <name evidence="1" type="ORF">METZ01_LOCUS16245</name>
</gene>
<reference evidence="1" key="1">
    <citation type="submission" date="2018-05" db="EMBL/GenBank/DDBJ databases">
        <authorList>
            <person name="Lanie J.A."/>
            <person name="Ng W.-L."/>
            <person name="Kazmierczak K.M."/>
            <person name="Andrzejewski T.M."/>
            <person name="Davidsen T.M."/>
            <person name="Wayne K.J."/>
            <person name="Tettelin H."/>
            <person name="Glass J.I."/>
            <person name="Rusch D."/>
            <person name="Podicherti R."/>
            <person name="Tsui H.-C.T."/>
            <person name="Winkler M.E."/>
        </authorList>
    </citation>
    <scope>NUCLEOTIDE SEQUENCE</scope>
</reference>
<feature type="non-terminal residue" evidence="1">
    <location>
        <position position="1"/>
    </location>
</feature>
<accession>A0A381P8Y4</accession>
<sequence length="115" mass="12667">VDEIIEIIESGYEYLLAYAAQGKDTDIIGGAKTSEVRETLEKMAKSAMEITELLKDNKNAFSPVVIDDARKTHAAISLVLSQQKISSEIVDNLNASIHLRALLTDLFLLSEAKNF</sequence>
<dbReference type="AlphaFoldDB" id="A0A381P8Y4"/>
<evidence type="ECO:0008006" key="2">
    <source>
        <dbReference type="Google" id="ProtNLM"/>
    </source>
</evidence>
<name>A0A381P8Y4_9ZZZZ</name>